<evidence type="ECO:0000313" key="4">
    <source>
        <dbReference type="EMBL" id="PIQ86026.1"/>
    </source>
</evidence>
<name>A0A2H0LNV4_9BACT</name>
<dbReference type="EMBL" id="PCVY01000053">
    <property type="protein sequence ID" value="PIQ86026.1"/>
    <property type="molecule type" value="Genomic_DNA"/>
</dbReference>
<evidence type="ECO:0000313" key="5">
    <source>
        <dbReference type="Proteomes" id="UP000230859"/>
    </source>
</evidence>
<dbReference type="Proteomes" id="UP000230859">
    <property type="component" value="Unassembled WGS sequence"/>
</dbReference>
<proteinExistence type="predicted"/>
<organism evidence="4 5">
    <name type="scientific">Candidatus Abzuiibacterium crystallinum</name>
    <dbReference type="NCBI Taxonomy" id="1974748"/>
    <lineage>
        <taxon>Bacteria</taxon>
        <taxon>Pseudomonadati</taxon>
        <taxon>Candidatus Omnitrophota</taxon>
        <taxon>Candidatus Abzuiibacterium</taxon>
    </lineage>
</organism>
<keyword evidence="1 2" id="KW-0129">CBS domain</keyword>
<dbReference type="InterPro" id="IPR046342">
    <property type="entry name" value="CBS_dom_sf"/>
</dbReference>
<comment type="caution">
    <text evidence="4">The sequence shown here is derived from an EMBL/GenBank/DDBJ whole genome shotgun (WGS) entry which is preliminary data.</text>
</comment>
<protein>
    <recommendedName>
        <fullName evidence="3">CBS domain-containing protein</fullName>
    </recommendedName>
</protein>
<reference evidence="4 5" key="1">
    <citation type="submission" date="2017-09" db="EMBL/GenBank/DDBJ databases">
        <title>Depth-based differentiation of microbial function through sediment-hosted aquifers and enrichment of novel symbionts in the deep terrestrial subsurface.</title>
        <authorList>
            <person name="Probst A.J."/>
            <person name="Ladd B."/>
            <person name="Jarett J.K."/>
            <person name="Geller-Mcgrath D.E."/>
            <person name="Sieber C.M."/>
            <person name="Emerson J.B."/>
            <person name="Anantharaman K."/>
            <person name="Thomas B.C."/>
            <person name="Malmstrom R."/>
            <person name="Stieglmeier M."/>
            <person name="Klingl A."/>
            <person name="Woyke T."/>
            <person name="Ryan C.M."/>
            <person name="Banfield J.F."/>
        </authorList>
    </citation>
    <scope>NUCLEOTIDE SEQUENCE [LARGE SCALE GENOMIC DNA]</scope>
    <source>
        <strain evidence="4">CG11_big_fil_rev_8_21_14_0_20_45_26</strain>
    </source>
</reference>
<dbReference type="CDD" id="cd02205">
    <property type="entry name" value="CBS_pair_SF"/>
    <property type="match status" value="1"/>
</dbReference>
<evidence type="ECO:0000259" key="3">
    <source>
        <dbReference type="PROSITE" id="PS51371"/>
    </source>
</evidence>
<evidence type="ECO:0000256" key="1">
    <source>
        <dbReference type="ARBA" id="ARBA00023122"/>
    </source>
</evidence>
<feature type="domain" description="CBS" evidence="3">
    <location>
        <begin position="121"/>
        <end position="177"/>
    </location>
</feature>
<evidence type="ECO:0000256" key="2">
    <source>
        <dbReference type="PROSITE-ProRule" id="PRU00703"/>
    </source>
</evidence>
<dbReference type="PROSITE" id="PS51371">
    <property type="entry name" value="CBS"/>
    <property type="match status" value="1"/>
</dbReference>
<dbReference type="SUPFAM" id="SSF54631">
    <property type="entry name" value="CBS-domain pair"/>
    <property type="match status" value="1"/>
</dbReference>
<dbReference type="SMART" id="SM00116">
    <property type="entry name" value="CBS"/>
    <property type="match status" value="2"/>
</dbReference>
<dbReference type="Pfam" id="PF00571">
    <property type="entry name" value="CBS"/>
    <property type="match status" value="2"/>
</dbReference>
<accession>A0A2H0LNV4</accession>
<dbReference type="InterPro" id="IPR051257">
    <property type="entry name" value="Diverse_CBS-Domain"/>
</dbReference>
<gene>
    <name evidence="4" type="ORF">COV74_06230</name>
</gene>
<dbReference type="AlphaFoldDB" id="A0A2H0LNV4"/>
<sequence length="178" mass="19774">MAMKIKCPTCGFENLVGSDRCEECLHSLMQTGLPRAKKDDAIQTVMMTAPISNLVTGKDLLVASTSDSIQKIVKVFQSEKKNCVLIYKRKKLVGILSYRDLLLKVAGKKPDLSKVKIEEVMTPNPEYVVQTDPVSHVVNKMALGGFRHVPVLASDGTPISIVSIQDVLHYLQHRKRTQ</sequence>
<dbReference type="PANTHER" id="PTHR43080:SF2">
    <property type="entry name" value="CBS DOMAIN-CONTAINING PROTEIN"/>
    <property type="match status" value="1"/>
</dbReference>
<dbReference type="Gene3D" id="3.10.580.10">
    <property type="entry name" value="CBS-domain"/>
    <property type="match status" value="1"/>
</dbReference>
<dbReference type="PANTHER" id="PTHR43080">
    <property type="entry name" value="CBS DOMAIN-CONTAINING PROTEIN CBSX3, MITOCHONDRIAL"/>
    <property type="match status" value="1"/>
</dbReference>
<dbReference type="InterPro" id="IPR000644">
    <property type="entry name" value="CBS_dom"/>
</dbReference>